<keyword evidence="4" id="KW-1185">Reference proteome</keyword>
<dbReference type="InterPro" id="IPR027268">
    <property type="entry name" value="Peptidase_M4/M1_CTD_sf"/>
</dbReference>
<feature type="domain" description="PDZ" evidence="2">
    <location>
        <begin position="522"/>
        <end position="605"/>
    </location>
</feature>
<dbReference type="RefSeq" id="WP_213436983.1">
    <property type="nucleotide sequence ID" value="NZ_AP024545.1"/>
</dbReference>
<dbReference type="InterPro" id="IPR024191">
    <property type="entry name" value="Peptidase_M61"/>
</dbReference>
<dbReference type="PIRSF" id="PIRSF016493">
    <property type="entry name" value="Glycyl_aminpptds"/>
    <property type="match status" value="1"/>
</dbReference>
<dbReference type="Proteomes" id="UP000681317">
    <property type="component" value="Chromosome"/>
</dbReference>
<dbReference type="EMBL" id="AP024545">
    <property type="protein sequence ID" value="BCT92310.1"/>
    <property type="molecule type" value="Genomic_DNA"/>
</dbReference>
<dbReference type="PROSITE" id="PS50106">
    <property type="entry name" value="PDZ"/>
    <property type="match status" value="1"/>
</dbReference>
<accession>A0ABM7Q4S2</accession>
<dbReference type="Gene3D" id="2.60.40.3650">
    <property type="match status" value="1"/>
</dbReference>
<dbReference type="InterPro" id="IPR001478">
    <property type="entry name" value="PDZ"/>
</dbReference>
<feature type="signal peptide" evidence="1">
    <location>
        <begin position="1"/>
        <end position="19"/>
    </location>
</feature>
<dbReference type="SMART" id="SM00228">
    <property type="entry name" value="PDZ"/>
    <property type="match status" value="1"/>
</dbReference>
<keyword evidence="1" id="KW-0732">Signal</keyword>
<gene>
    <name evidence="3" type="ORF">LYSCAS_13340</name>
</gene>
<proteinExistence type="predicted"/>
<dbReference type="CDD" id="cd00136">
    <property type="entry name" value="PDZ_canonical"/>
    <property type="match status" value="1"/>
</dbReference>
<dbReference type="SUPFAM" id="SSF55486">
    <property type="entry name" value="Metalloproteases ('zincins'), catalytic domain"/>
    <property type="match status" value="1"/>
</dbReference>
<feature type="chain" id="PRO_5045591459" evidence="1">
    <location>
        <begin position="20"/>
        <end position="641"/>
    </location>
</feature>
<dbReference type="Pfam" id="PF17899">
    <property type="entry name" value="Peptidase_M61_N"/>
    <property type="match status" value="1"/>
</dbReference>
<organism evidence="3 4">
    <name type="scientific">Noviluteimonas caseinilytica</name>
    <dbReference type="NCBI Taxonomy" id="2675101"/>
    <lineage>
        <taxon>Bacteria</taxon>
        <taxon>Pseudomonadati</taxon>
        <taxon>Pseudomonadota</taxon>
        <taxon>Gammaproteobacteria</taxon>
        <taxon>Lysobacterales</taxon>
        <taxon>Lysobacteraceae</taxon>
        <taxon>Noviluteimonas</taxon>
    </lineage>
</organism>
<dbReference type="Gene3D" id="1.10.390.10">
    <property type="entry name" value="Neutral Protease Domain 2"/>
    <property type="match status" value="1"/>
</dbReference>
<evidence type="ECO:0000313" key="4">
    <source>
        <dbReference type="Proteomes" id="UP000681317"/>
    </source>
</evidence>
<reference evidence="3 4" key="1">
    <citation type="submission" date="2021-03" db="EMBL/GenBank/DDBJ databases">
        <title>Complete Genome Sequences of Two Lysobacter Strains Isolated from Sea Water (Lysobacter caseinilyticus) and Soil (Lysobacter helvus) in South Korea.</title>
        <authorList>
            <person name="Watanabe Y."/>
            <person name="Arakawa K."/>
        </authorList>
    </citation>
    <scope>NUCLEOTIDE SEQUENCE [LARGE SCALE GENOMIC DNA]</scope>
    <source>
        <strain evidence="3 4">KVB24</strain>
    </source>
</reference>
<sequence>MPRPTVLALSLLLALPALAAAPAAFAQTSPQAPVYAASKTPYPGTIAIDVDATNLSQRIFQVKQKIPVQQTGPMTLLLPKWLPGSHADYGRVDKIAGLEISANGKRLEWVRDPLDVFAFKVDVPAGATQLDVAFQFLSPTDNMQGRVVMTPAMLNLQWIAMSLYPAGYDASAITFAPTVKYPAGWQAATALETQARAGDTVTYKPVNFEVLADSPIYAGKYFKTYDLDPNGPVPVRLNVVADDAKYLEAKPDHLQAHRNLVQQMYKLYGAHHYDHYDFLFSLSSQMSGNGLEHQRSSENGVGPKYFTSWDPKTGSSDLLAHEFNHSWDGKYRRGADLATPNFNTPMQGSLLWVYEGQTQYWGNVITARAGLRTFDTAKDALALVAANYADNRPGLEWRALQDTTNDPIVAKRLPKAYRSWQLSEDYYSGGQMIWLETDALLRQKSGGKHSLDDFAKKFFGINNGDWKVNPYTFDDVVATLNSIEPYDWNTFLRDRLDGRKPLTGGIEASGWKLVYKDKPNAYAKAAQAEYGGGADFLYSLGLSVGKDSTVSDVRWDSPAFKAGIGPGMTIVAVNDRAYSGEILEDAVKAAKDSKQPITLLVKEFDLFRTIKLSYFDGLKYPHLERIEGKPDLLTPIYAPKK</sequence>
<dbReference type="Gene3D" id="2.30.42.10">
    <property type="match status" value="1"/>
</dbReference>
<evidence type="ECO:0000259" key="2">
    <source>
        <dbReference type="PROSITE" id="PS50106"/>
    </source>
</evidence>
<evidence type="ECO:0000256" key="1">
    <source>
        <dbReference type="SAM" id="SignalP"/>
    </source>
</evidence>
<dbReference type="InterPro" id="IPR036034">
    <property type="entry name" value="PDZ_sf"/>
</dbReference>
<evidence type="ECO:0000313" key="3">
    <source>
        <dbReference type="EMBL" id="BCT92310.1"/>
    </source>
</evidence>
<name>A0ABM7Q4S2_9GAMM</name>
<dbReference type="SUPFAM" id="SSF50156">
    <property type="entry name" value="PDZ domain-like"/>
    <property type="match status" value="1"/>
</dbReference>
<dbReference type="InterPro" id="IPR040756">
    <property type="entry name" value="Peptidase_M61_N"/>
</dbReference>
<protein>
    <submittedName>
        <fullName evidence="3">Peptidase M61</fullName>
    </submittedName>
</protein>
<dbReference type="Pfam" id="PF05299">
    <property type="entry name" value="Peptidase_M61"/>
    <property type="match status" value="1"/>
</dbReference>
<dbReference type="InterPro" id="IPR007963">
    <property type="entry name" value="Peptidase_M61_catalytic"/>
</dbReference>